<dbReference type="Proteomes" id="UP000219514">
    <property type="component" value="Unassembled WGS sequence"/>
</dbReference>
<keyword evidence="1" id="KW-1133">Transmembrane helix</keyword>
<keyword evidence="3" id="KW-1185">Reference proteome</keyword>
<dbReference type="EMBL" id="OBDO01000003">
    <property type="protein sequence ID" value="SNX96261.1"/>
    <property type="molecule type" value="Genomic_DNA"/>
</dbReference>
<evidence type="ECO:0000313" key="3">
    <source>
        <dbReference type="Proteomes" id="UP000219514"/>
    </source>
</evidence>
<name>A0A285EDY1_9ACTN</name>
<evidence type="ECO:0000256" key="1">
    <source>
        <dbReference type="SAM" id="Phobius"/>
    </source>
</evidence>
<organism evidence="2 3">
    <name type="scientific">Geodermatophilus sabuli</name>
    <dbReference type="NCBI Taxonomy" id="1564158"/>
    <lineage>
        <taxon>Bacteria</taxon>
        <taxon>Bacillati</taxon>
        <taxon>Actinomycetota</taxon>
        <taxon>Actinomycetes</taxon>
        <taxon>Geodermatophilales</taxon>
        <taxon>Geodermatophilaceae</taxon>
        <taxon>Geodermatophilus</taxon>
    </lineage>
</organism>
<gene>
    <name evidence="2" type="ORF">SAMN06893097_103430</name>
</gene>
<accession>A0A285EDY1</accession>
<keyword evidence="1" id="KW-0812">Transmembrane</keyword>
<proteinExistence type="predicted"/>
<sequence length="58" mass="6101">MRISLLSLVYLAIGVVVALTNGYNSVAGLSEVLSLVVAVILWPLVLFGVDLHLPPIAT</sequence>
<protein>
    <submittedName>
        <fullName evidence="2">Uncharacterized protein</fullName>
    </submittedName>
</protein>
<feature type="transmembrane region" description="Helical" evidence="1">
    <location>
        <begin position="34"/>
        <end position="53"/>
    </location>
</feature>
<dbReference type="RefSeq" id="WP_172442375.1">
    <property type="nucleotide sequence ID" value="NZ_JACHXB010000004.1"/>
</dbReference>
<keyword evidence="1" id="KW-0472">Membrane</keyword>
<dbReference type="AlphaFoldDB" id="A0A285EDY1"/>
<evidence type="ECO:0000313" key="2">
    <source>
        <dbReference type="EMBL" id="SNX96261.1"/>
    </source>
</evidence>
<reference evidence="2 3" key="1">
    <citation type="submission" date="2017-09" db="EMBL/GenBank/DDBJ databases">
        <authorList>
            <person name="Ehlers B."/>
            <person name="Leendertz F.H."/>
        </authorList>
    </citation>
    <scope>NUCLEOTIDE SEQUENCE [LARGE SCALE GENOMIC DNA]</scope>
    <source>
        <strain evidence="2 3">DSM 46844</strain>
    </source>
</reference>